<gene>
    <name evidence="1" type="ORF">CTRU02_206860</name>
</gene>
<protein>
    <submittedName>
        <fullName evidence="1">Cvnh domain-containing protein</fullName>
    </submittedName>
</protein>
<sequence>MIGISSTTALKGLFLALGVTKVAQAGFLDEGCGYLNDGNQFTLRGDGTVTTYCDDKICGASSFSAINLNDCIANVLGDLKIKPEHHTGSETCKDCIVDGYDIKCQCKTLADTYKETSINVNEVLTNWNGYLSCLGGISDCYTVKWMCKPTDWWPEGNPPQVFTTDCDIWS</sequence>
<evidence type="ECO:0000313" key="1">
    <source>
        <dbReference type="EMBL" id="KAL0937129.1"/>
    </source>
</evidence>
<reference evidence="1 2" key="1">
    <citation type="journal article" date="2020" name="Phytopathology">
        <title>Genome Sequence Resources of Colletotrichum truncatum, C. plurivorum, C. musicola, and C. sojae: Four Species Pathogenic to Soybean (Glycine max).</title>
        <authorList>
            <person name="Rogerio F."/>
            <person name="Boufleur T.R."/>
            <person name="Ciampi-Guillardi M."/>
            <person name="Sukno S.A."/>
            <person name="Thon M.R."/>
            <person name="Massola Junior N.S."/>
            <person name="Baroncelli R."/>
        </authorList>
    </citation>
    <scope>NUCLEOTIDE SEQUENCE [LARGE SCALE GENOMIC DNA]</scope>
    <source>
        <strain evidence="1 2">CMES1059</strain>
    </source>
</reference>
<comment type="caution">
    <text evidence="1">The sequence shown here is derived from an EMBL/GenBank/DDBJ whole genome shotgun (WGS) entry which is preliminary data.</text>
</comment>
<keyword evidence="2" id="KW-1185">Reference proteome</keyword>
<accession>A0ACC3YYV2</accession>
<proteinExistence type="predicted"/>
<name>A0ACC3YYV2_COLTU</name>
<evidence type="ECO:0000313" key="2">
    <source>
        <dbReference type="Proteomes" id="UP000805649"/>
    </source>
</evidence>
<dbReference type="EMBL" id="VUJX02000004">
    <property type="protein sequence ID" value="KAL0937129.1"/>
    <property type="molecule type" value="Genomic_DNA"/>
</dbReference>
<dbReference type="Proteomes" id="UP000805649">
    <property type="component" value="Unassembled WGS sequence"/>
</dbReference>
<organism evidence="1 2">
    <name type="scientific">Colletotrichum truncatum</name>
    <name type="common">Anthracnose fungus</name>
    <name type="synonym">Colletotrichum capsici</name>
    <dbReference type="NCBI Taxonomy" id="5467"/>
    <lineage>
        <taxon>Eukaryota</taxon>
        <taxon>Fungi</taxon>
        <taxon>Dikarya</taxon>
        <taxon>Ascomycota</taxon>
        <taxon>Pezizomycotina</taxon>
        <taxon>Sordariomycetes</taxon>
        <taxon>Hypocreomycetidae</taxon>
        <taxon>Glomerellales</taxon>
        <taxon>Glomerellaceae</taxon>
        <taxon>Colletotrichum</taxon>
        <taxon>Colletotrichum truncatum species complex</taxon>
    </lineage>
</organism>